<dbReference type="EMBL" id="JAVFKY010000003">
    <property type="protein sequence ID" value="KAK5578951.1"/>
    <property type="molecule type" value="Genomic_DNA"/>
</dbReference>
<dbReference type="PANTHER" id="PTHR14456">
    <property type="entry name" value="INOSITOL POLYPHOSPHATE KINASE 1"/>
    <property type="match status" value="1"/>
</dbReference>
<dbReference type="EC" id="2.7.1.158" evidence="1 6"/>
<comment type="function">
    <text evidence="6">Phosphorylates Ins(1,3,4,5,6)P5 at position 2 to form Ins(1,2,3,4,5,6)P6 (InsP6 or phytate).</text>
</comment>
<evidence type="ECO:0000256" key="5">
    <source>
        <dbReference type="ARBA" id="ARBA00022840"/>
    </source>
</evidence>
<dbReference type="GO" id="GO:0032958">
    <property type="term" value="P:inositol phosphate biosynthetic process"/>
    <property type="evidence" value="ECO:0007669"/>
    <property type="project" value="TreeGrafter"/>
</dbReference>
<evidence type="ECO:0000256" key="3">
    <source>
        <dbReference type="ARBA" id="ARBA00022741"/>
    </source>
</evidence>
<dbReference type="AlphaFoldDB" id="A0AAN7U0F1"/>
<dbReference type="GO" id="GO:0005634">
    <property type="term" value="C:nucleus"/>
    <property type="evidence" value="ECO:0007669"/>
    <property type="project" value="TreeGrafter"/>
</dbReference>
<dbReference type="Proteomes" id="UP001344447">
    <property type="component" value="Unassembled WGS sequence"/>
</dbReference>
<comment type="catalytic activity">
    <reaction evidence="6">
        <text>1D-myo-inositol 1,3,4,5,6-pentakisphosphate + ATP = 1D-myo-inositol hexakisphosphate + ADP + H(+)</text>
        <dbReference type="Rhea" id="RHEA:20313"/>
        <dbReference type="ChEBI" id="CHEBI:15378"/>
        <dbReference type="ChEBI" id="CHEBI:30616"/>
        <dbReference type="ChEBI" id="CHEBI:57733"/>
        <dbReference type="ChEBI" id="CHEBI:58130"/>
        <dbReference type="ChEBI" id="CHEBI:456216"/>
        <dbReference type="EC" id="2.7.1.158"/>
    </reaction>
</comment>
<keyword evidence="2 6" id="KW-0808">Transferase</keyword>
<dbReference type="Pfam" id="PF06090">
    <property type="entry name" value="Ins_P5_2-kin"/>
    <property type="match status" value="1"/>
</dbReference>
<dbReference type="GO" id="GO:0035299">
    <property type="term" value="F:inositol-1,3,4,5,6-pentakisphosphate 2-kinase activity"/>
    <property type="evidence" value="ECO:0007669"/>
    <property type="project" value="UniProtKB-EC"/>
</dbReference>
<gene>
    <name evidence="7" type="ORF">RB653_008626</name>
</gene>
<dbReference type="Gene3D" id="3.30.200.110">
    <property type="entry name" value="Inositol-pentakisphosphate 2-kinase, N-lobe"/>
    <property type="match status" value="1"/>
</dbReference>
<accession>A0AAN7U0F1</accession>
<proteinExistence type="predicted"/>
<dbReference type="InterPro" id="IPR009286">
    <property type="entry name" value="Ins_P5_2-kin"/>
</dbReference>
<dbReference type="GO" id="GO:0005524">
    <property type="term" value="F:ATP binding"/>
    <property type="evidence" value="ECO:0007669"/>
    <property type="project" value="UniProtKB-KW"/>
</dbReference>
<reference evidence="7 8" key="1">
    <citation type="submission" date="2023-11" db="EMBL/GenBank/DDBJ databases">
        <title>Dfirmibasis_genome.</title>
        <authorList>
            <person name="Edelbroek B."/>
            <person name="Kjellin J."/>
            <person name="Jerlstrom-Hultqvist J."/>
            <person name="Soderbom F."/>
        </authorList>
    </citation>
    <scope>NUCLEOTIDE SEQUENCE [LARGE SCALE GENOMIC DNA]</scope>
    <source>
        <strain evidence="7 8">TNS-C-14</strain>
    </source>
</reference>
<name>A0AAN7U0F1_9MYCE</name>
<evidence type="ECO:0000256" key="6">
    <source>
        <dbReference type="RuleBase" id="RU364126"/>
    </source>
</evidence>
<evidence type="ECO:0000256" key="2">
    <source>
        <dbReference type="ARBA" id="ARBA00022679"/>
    </source>
</evidence>
<dbReference type="InterPro" id="IPR043001">
    <property type="entry name" value="IP5_2-K_N_lobe"/>
</dbReference>
<sequence>MTKISCDISNIDIGLPEYWTYKGEGAMNIVLSYNGPQNDKLDGLVLRVKKLSNGGSNLEKEIELYNFVSKVMSPLLGDKYVFPGIMINVTSDFLEKLDYLIFNHRPTKRSVIRLDTNLTTAFLIVDLTRLDNTPTQIQRLHNKNNNNNNNNNNKFSKVICIEIKPKWAFLPKSHKYMNKELLDMKLNKCRYCMHQELKLKEGSINEISSYCPLDLFSGDFERQKQSIVNMIHHPQNNLKVYCDGVLSFTGSLGGGMERNKSTNSNLLSSLLINSNIVEGGYDNIYNNSNKDQQEENGEKNIHLLSSIISSILQRETILENIKNAQLYDEMDIEGIYYLYSKLNGGEVNSNSSGDYEELNKLTDEEAKEKIDRFMISCTAKDCSIMISFNVDIPISNNNNNNINIDTIKDHFNFINTIDIDDNDDTIIIGNSNKTTIHYKIGVVDLDTKKMNAIPKYYKLDQDIVRLYKSNVNNIKLCK</sequence>
<organism evidence="7 8">
    <name type="scientific">Dictyostelium firmibasis</name>
    <dbReference type="NCBI Taxonomy" id="79012"/>
    <lineage>
        <taxon>Eukaryota</taxon>
        <taxon>Amoebozoa</taxon>
        <taxon>Evosea</taxon>
        <taxon>Eumycetozoa</taxon>
        <taxon>Dictyostelia</taxon>
        <taxon>Dictyosteliales</taxon>
        <taxon>Dictyosteliaceae</taxon>
        <taxon>Dictyostelium</taxon>
    </lineage>
</organism>
<comment type="domain">
    <text evidence="6">The EXKPK motif is conserved in inositol-pentakisphosphate 2-kinases of both family 1 and 2.</text>
</comment>
<keyword evidence="5 6" id="KW-0067">ATP-binding</keyword>
<keyword evidence="3 6" id="KW-0547">Nucleotide-binding</keyword>
<comment type="caution">
    <text evidence="7">The sequence shown here is derived from an EMBL/GenBank/DDBJ whole genome shotgun (WGS) entry which is preliminary data.</text>
</comment>
<keyword evidence="8" id="KW-1185">Reference proteome</keyword>
<protein>
    <recommendedName>
        <fullName evidence="1 6">Inositol-pentakisphosphate 2-kinase</fullName>
        <ecNumber evidence="1 6">2.7.1.158</ecNumber>
    </recommendedName>
</protein>
<evidence type="ECO:0000313" key="7">
    <source>
        <dbReference type="EMBL" id="KAK5578951.1"/>
    </source>
</evidence>
<evidence type="ECO:0000313" key="8">
    <source>
        <dbReference type="Proteomes" id="UP001344447"/>
    </source>
</evidence>
<evidence type="ECO:0000256" key="4">
    <source>
        <dbReference type="ARBA" id="ARBA00022777"/>
    </source>
</evidence>
<evidence type="ECO:0000256" key="1">
    <source>
        <dbReference type="ARBA" id="ARBA00012023"/>
    </source>
</evidence>
<dbReference type="PANTHER" id="PTHR14456:SF2">
    <property type="entry name" value="INOSITOL-PENTAKISPHOSPHATE 2-KINASE"/>
    <property type="match status" value="1"/>
</dbReference>
<keyword evidence="4 6" id="KW-0418">Kinase</keyword>